<name>A0A250WUN9_9CHLO</name>
<dbReference type="PRINTS" id="PR00837">
    <property type="entry name" value="V5TPXLIKE"/>
</dbReference>
<gene>
    <name evidence="2" type="ORF">CEUSTIGMA_g1801.t1</name>
</gene>
<feature type="domain" description="SCP" evidence="1">
    <location>
        <begin position="2"/>
        <end position="133"/>
    </location>
</feature>
<protein>
    <recommendedName>
        <fullName evidence="1">SCP domain-containing protein</fullName>
    </recommendedName>
</protein>
<dbReference type="GO" id="GO:0005576">
    <property type="term" value="C:extracellular region"/>
    <property type="evidence" value="ECO:0007669"/>
    <property type="project" value="InterPro"/>
</dbReference>
<dbReference type="PROSITE" id="PS01009">
    <property type="entry name" value="CRISP_1"/>
    <property type="match status" value="1"/>
</dbReference>
<dbReference type="Pfam" id="PF00188">
    <property type="entry name" value="CAP"/>
    <property type="match status" value="1"/>
</dbReference>
<dbReference type="AlphaFoldDB" id="A0A250WUN9"/>
<dbReference type="Gene3D" id="3.40.33.10">
    <property type="entry name" value="CAP"/>
    <property type="match status" value="1"/>
</dbReference>
<dbReference type="EMBL" id="BEGY01000007">
    <property type="protein sequence ID" value="GAX74352.1"/>
    <property type="molecule type" value="Genomic_DNA"/>
</dbReference>
<dbReference type="SUPFAM" id="SSF55797">
    <property type="entry name" value="PR-1-like"/>
    <property type="match status" value="1"/>
</dbReference>
<dbReference type="InterPro" id="IPR018244">
    <property type="entry name" value="Allrgn_V5/Tpx1_CS"/>
</dbReference>
<proteinExistence type="predicted"/>
<accession>A0A250WUN9</accession>
<organism evidence="2 3">
    <name type="scientific">Chlamydomonas eustigma</name>
    <dbReference type="NCBI Taxonomy" id="1157962"/>
    <lineage>
        <taxon>Eukaryota</taxon>
        <taxon>Viridiplantae</taxon>
        <taxon>Chlorophyta</taxon>
        <taxon>core chlorophytes</taxon>
        <taxon>Chlorophyceae</taxon>
        <taxon>CS clade</taxon>
        <taxon>Chlamydomonadales</taxon>
        <taxon>Chlamydomonadaceae</taxon>
        <taxon>Chlamydomonas</taxon>
    </lineage>
</organism>
<dbReference type="OrthoDB" id="1472065at2759"/>
<evidence type="ECO:0000259" key="1">
    <source>
        <dbReference type="SMART" id="SM00198"/>
    </source>
</evidence>
<evidence type="ECO:0000313" key="2">
    <source>
        <dbReference type="EMBL" id="GAX74352.1"/>
    </source>
</evidence>
<sequence>MYRALYGEVPLTWSTNMASWATKWAANCVFMHSPYPWGENLAIGYATASPGQVASEFYTYEVCSYNYSNPGFAENTGHFTQIIWASTTSVGCAITTSSTCPNGVLDPTSNHVYPSSSFYMLVCEYDPPGNVWGEYSMEVPPMTLPPLVLCSRT</sequence>
<dbReference type="SMART" id="SM00198">
    <property type="entry name" value="SCP"/>
    <property type="match status" value="1"/>
</dbReference>
<evidence type="ECO:0000313" key="3">
    <source>
        <dbReference type="Proteomes" id="UP000232323"/>
    </source>
</evidence>
<dbReference type="InterPro" id="IPR014044">
    <property type="entry name" value="CAP_dom"/>
</dbReference>
<reference evidence="2 3" key="1">
    <citation type="submission" date="2017-08" db="EMBL/GenBank/DDBJ databases">
        <title>Acidophilic green algal genome provides insights into adaptation to an acidic environment.</title>
        <authorList>
            <person name="Hirooka S."/>
            <person name="Hirose Y."/>
            <person name="Kanesaki Y."/>
            <person name="Higuchi S."/>
            <person name="Fujiwara T."/>
            <person name="Onuma R."/>
            <person name="Era A."/>
            <person name="Ohbayashi R."/>
            <person name="Uzuka A."/>
            <person name="Nozaki H."/>
            <person name="Yoshikawa H."/>
            <person name="Miyagishima S.Y."/>
        </authorList>
    </citation>
    <scope>NUCLEOTIDE SEQUENCE [LARGE SCALE GENOMIC DNA]</scope>
    <source>
        <strain evidence="2 3">NIES-2499</strain>
    </source>
</reference>
<dbReference type="InterPro" id="IPR001283">
    <property type="entry name" value="CRISP-related"/>
</dbReference>
<dbReference type="PANTHER" id="PTHR10334">
    <property type="entry name" value="CYSTEINE-RICH SECRETORY PROTEIN-RELATED"/>
    <property type="match status" value="1"/>
</dbReference>
<dbReference type="InterPro" id="IPR035940">
    <property type="entry name" value="CAP_sf"/>
</dbReference>
<keyword evidence="3" id="KW-1185">Reference proteome</keyword>
<comment type="caution">
    <text evidence="2">The sequence shown here is derived from an EMBL/GenBank/DDBJ whole genome shotgun (WGS) entry which is preliminary data.</text>
</comment>
<dbReference type="Proteomes" id="UP000232323">
    <property type="component" value="Unassembled WGS sequence"/>
</dbReference>